<dbReference type="EMBL" id="BSXV01000175">
    <property type="protein sequence ID" value="GME87894.1"/>
    <property type="molecule type" value="Genomic_DNA"/>
</dbReference>
<evidence type="ECO:0000313" key="2">
    <source>
        <dbReference type="Proteomes" id="UP001165101"/>
    </source>
</evidence>
<dbReference type="Proteomes" id="UP001165101">
    <property type="component" value="Unassembled WGS sequence"/>
</dbReference>
<evidence type="ECO:0000313" key="1">
    <source>
        <dbReference type="EMBL" id="GME87894.1"/>
    </source>
</evidence>
<organism evidence="1 2">
    <name type="scientific">Candida boidinii</name>
    <name type="common">Yeast</name>
    <dbReference type="NCBI Taxonomy" id="5477"/>
    <lineage>
        <taxon>Eukaryota</taxon>
        <taxon>Fungi</taxon>
        <taxon>Dikarya</taxon>
        <taxon>Ascomycota</taxon>
        <taxon>Saccharomycotina</taxon>
        <taxon>Pichiomycetes</taxon>
        <taxon>Pichiales</taxon>
        <taxon>Pichiaceae</taxon>
        <taxon>Ogataea</taxon>
        <taxon>Ogataea/Candida clade</taxon>
    </lineage>
</organism>
<accession>A0ACB5TGH5</accession>
<proteinExistence type="predicted"/>
<keyword evidence="2" id="KW-1185">Reference proteome</keyword>
<protein>
    <submittedName>
        <fullName evidence="1">Unnamed protein product</fullName>
    </submittedName>
</protein>
<reference evidence="1" key="1">
    <citation type="submission" date="2023-04" db="EMBL/GenBank/DDBJ databases">
        <title>Candida boidinii NBRC 1967.</title>
        <authorList>
            <person name="Ichikawa N."/>
            <person name="Sato H."/>
            <person name="Tonouchi N."/>
        </authorList>
    </citation>
    <scope>NUCLEOTIDE SEQUENCE</scope>
    <source>
        <strain evidence="1">NBRC 1967</strain>
    </source>
</reference>
<name>A0ACB5TGH5_CANBO</name>
<sequence>MIYPLTDSKYYPIVRSLFTPKASINHVDPNDYSPQDRKTCNITGIADVLQYSKFYKEEQKQEDVDMETNKEVDKKVSEIESTSTTDSEKLTKDRKQKEHNHYVELQKKLTEWNPESDPHITGDPYKSLFIGRLDYSVTEVELQQKFSVYGEIDKIRVVRDKTTNNSRGYGFILFKHELDAKSAHLKANRLEINNRKIVVDIERGRTVKNWKPQRLGGGLGGRGYSKVESKRAQTHNNGTASHSHQQSTGQRNIPLAAKTGTLTSLSNSSDSPTQNSKFQDRSSTFDRPIKSYGPPSTYKSSTTAPAHHSHYQRDRHHDFSHRERDPRDRDPRERDPRNRTGDSQGYGQGYRERDNRYEQRPRGNPNGGQHQQHQHQHQQSYQNQQYSNQGAGYQRNRNRRY</sequence>
<comment type="caution">
    <text evidence="1">The sequence shown here is derived from an EMBL/GenBank/DDBJ whole genome shotgun (WGS) entry which is preliminary data.</text>
</comment>
<gene>
    <name evidence="1" type="ORF">Cboi01_000062000</name>
</gene>